<proteinExistence type="predicted"/>
<reference evidence="2 4" key="1">
    <citation type="journal article" date="2011" name="Nature">
        <title>The Medicago genome provides insight into the evolution of rhizobial symbioses.</title>
        <authorList>
            <person name="Young N.D."/>
            <person name="Debelle F."/>
            <person name="Oldroyd G.E."/>
            <person name="Geurts R."/>
            <person name="Cannon S.B."/>
            <person name="Udvardi M.K."/>
            <person name="Benedito V.A."/>
            <person name="Mayer K.F."/>
            <person name="Gouzy J."/>
            <person name="Schoof H."/>
            <person name="Van de Peer Y."/>
            <person name="Proost S."/>
            <person name="Cook D.R."/>
            <person name="Meyers B.C."/>
            <person name="Spannagl M."/>
            <person name="Cheung F."/>
            <person name="De Mita S."/>
            <person name="Krishnakumar V."/>
            <person name="Gundlach H."/>
            <person name="Zhou S."/>
            <person name="Mudge J."/>
            <person name="Bharti A.K."/>
            <person name="Murray J.D."/>
            <person name="Naoumkina M.A."/>
            <person name="Rosen B."/>
            <person name="Silverstein K.A."/>
            <person name="Tang H."/>
            <person name="Rombauts S."/>
            <person name="Zhao P.X."/>
            <person name="Zhou P."/>
            <person name="Barbe V."/>
            <person name="Bardou P."/>
            <person name="Bechner M."/>
            <person name="Bellec A."/>
            <person name="Berger A."/>
            <person name="Berges H."/>
            <person name="Bidwell S."/>
            <person name="Bisseling T."/>
            <person name="Choisne N."/>
            <person name="Couloux A."/>
            <person name="Denny R."/>
            <person name="Deshpande S."/>
            <person name="Dai X."/>
            <person name="Doyle J.J."/>
            <person name="Dudez A.M."/>
            <person name="Farmer A.D."/>
            <person name="Fouteau S."/>
            <person name="Franken C."/>
            <person name="Gibelin C."/>
            <person name="Gish J."/>
            <person name="Goldstein S."/>
            <person name="Gonzalez A.J."/>
            <person name="Green P.J."/>
            <person name="Hallab A."/>
            <person name="Hartog M."/>
            <person name="Hua A."/>
            <person name="Humphray S.J."/>
            <person name="Jeong D.H."/>
            <person name="Jing Y."/>
            <person name="Jocker A."/>
            <person name="Kenton S.M."/>
            <person name="Kim D.J."/>
            <person name="Klee K."/>
            <person name="Lai H."/>
            <person name="Lang C."/>
            <person name="Lin S."/>
            <person name="Macmil S.L."/>
            <person name="Magdelenat G."/>
            <person name="Matthews L."/>
            <person name="McCorrison J."/>
            <person name="Monaghan E.L."/>
            <person name="Mun J.H."/>
            <person name="Najar F.Z."/>
            <person name="Nicholson C."/>
            <person name="Noirot C."/>
            <person name="O'Bleness M."/>
            <person name="Paule C.R."/>
            <person name="Poulain J."/>
            <person name="Prion F."/>
            <person name="Qin B."/>
            <person name="Qu C."/>
            <person name="Retzel E.F."/>
            <person name="Riddle C."/>
            <person name="Sallet E."/>
            <person name="Samain S."/>
            <person name="Samson N."/>
            <person name="Sanders I."/>
            <person name="Saurat O."/>
            <person name="Scarpelli C."/>
            <person name="Schiex T."/>
            <person name="Segurens B."/>
            <person name="Severin A.J."/>
            <person name="Sherrier D.J."/>
            <person name="Shi R."/>
            <person name="Sims S."/>
            <person name="Singer S.R."/>
            <person name="Sinharoy S."/>
            <person name="Sterck L."/>
            <person name="Viollet A."/>
            <person name="Wang B.B."/>
            <person name="Wang K."/>
            <person name="Wang M."/>
            <person name="Wang X."/>
            <person name="Warfsmann J."/>
            <person name="Weissenbach J."/>
            <person name="White D.D."/>
            <person name="White J.D."/>
            <person name="Wiley G.B."/>
            <person name="Wincker P."/>
            <person name="Xing Y."/>
            <person name="Yang L."/>
            <person name="Yao Z."/>
            <person name="Ying F."/>
            <person name="Zhai J."/>
            <person name="Zhou L."/>
            <person name="Zuber A."/>
            <person name="Denarie J."/>
            <person name="Dixon R.A."/>
            <person name="May G.D."/>
            <person name="Schwartz D.C."/>
            <person name="Rogers J."/>
            <person name="Quetier F."/>
            <person name="Town C.D."/>
            <person name="Roe B.A."/>
        </authorList>
    </citation>
    <scope>NUCLEOTIDE SEQUENCE [LARGE SCALE GENOMIC DNA]</scope>
    <source>
        <strain evidence="2">A17</strain>
        <strain evidence="3 4">cv. Jemalong A17</strain>
    </source>
</reference>
<organism evidence="2 4">
    <name type="scientific">Medicago truncatula</name>
    <name type="common">Barrel medic</name>
    <name type="synonym">Medicago tribuloides</name>
    <dbReference type="NCBI Taxonomy" id="3880"/>
    <lineage>
        <taxon>Eukaryota</taxon>
        <taxon>Viridiplantae</taxon>
        <taxon>Streptophyta</taxon>
        <taxon>Embryophyta</taxon>
        <taxon>Tracheophyta</taxon>
        <taxon>Spermatophyta</taxon>
        <taxon>Magnoliopsida</taxon>
        <taxon>eudicotyledons</taxon>
        <taxon>Gunneridae</taxon>
        <taxon>Pentapetalae</taxon>
        <taxon>rosids</taxon>
        <taxon>fabids</taxon>
        <taxon>Fabales</taxon>
        <taxon>Fabaceae</taxon>
        <taxon>Papilionoideae</taxon>
        <taxon>50 kb inversion clade</taxon>
        <taxon>NPAAA clade</taxon>
        <taxon>Hologalegina</taxon>
        <taxon>IRL clade</taxon>
        <taxon>Trifolieae</taxon>
        <taxon>Medicago</taxon>
    </lineage>
</organism>
<evidence type="ECO:0000313" key="4">
    <source>
        <dbReference type="Proteomes" id="UP000002051"/>
    </source>
</evidence>
<reference evidence="3" key="3">
    <citation type="submission" date="2015-04" db="UniProtKB">
        <authorList>
            <consortium name="EnsemblPlants"/>
        </authorList>
    </citation>
    <scope>IDENTIFICATION</scope>
    <source>
        <strain evidence="3">cv. Jemalong A17</strain>
    </source>
</reference>
<evidence type="ECO:0000313" key="3">
    <source>
        <dbReference type="EnsemblPlants" id="KEH39909"/>
    </source>
</evidence>
<keyword evidence="1" id="KW-1133">Transmembrane helix</keyword>
<keyword evidence="4" id="KW-1185">Reference proteome</keyword>
<gene>
    <name evidence="2" type="ordered locus">MTR_1g014988</name>
</gene>
<name>A0A072VD36_MEDTR</name>
<protein>
    <submittedName>
        <fullName evidence="2">Transmembrane protein, putative</fullName>
    </submittedName>
</protein>
<dbReference type="Proteomes" id="UP000002051">
    <property type="component" value="Unassembled WGS sequence"/>
</dbReference>
<dbReference type="EnsemblPlants" id="KEH39909">
    <property type="protein sequence ID" value="KEH39909"/>
    <property type="gene ID" value="MTR_1g014988"/>
</dbReference>
<keyword evidence="1 2" id="KW-0812">Transmembrane</keyword>
<accession>A0A072VD36</accession>
<reference evidence="2 4" key="2">
    <citation type="journal article" date="2014" name="BMC Genomics">
        <title>An improved genome release (version Mt4.0) for the model legume Medicago truncatula.</title>
        <authorList>
            <person name="Tang H."/>
            <person name="Krishnakumar V."/>
            <person name="Bidwell S."/>
            <person name="Rosen B."/>
            <person name="Chan A."/>
            <person name="Zhou S."/>
            <person name="Gentzbittel L."/>
            <person name="Childs K.L."/>
            <person name="Yandell M."/>
            <person name="Gundlach H."/>
            <person name="Mayer K.F."/>
            <person name="Schwartz D.C."/>
            <person name="Town C.D."/>
        </authorList>
    </citation>
    <scope>GENOME REANNOTATION</scope>
    <source>
        <strain evidence="2">A17</strain>
        <strain evidence="3 4">cv. Jemalong A17</strain>
    </source>
</reference>
<evidence type="ECO:0000256" key="1">
    <source>
        <dbReference type="SAM" id="Phobius"/>
    </source>
</evidence>
<feature type="transmembrane region" description="Helical" evidence="1">
    <location>
        <begin position="12"/>
        <end position="37"/>
    </location>
</feature>
<evidence type="ECO:0000313" key="2">
    <source>
        <dbReference type="EMBL" id="KEH39909.1"/>
    </source>
</evidence>
<dbReference type="HOGENOM" id="CLU_2124716_0_0_1"/>
<sequence>MDMGGHLTIMKSIISFLPVYFISFFKALVGGGGIYVAPLRKWCWKFREERERLWSRVLTVRYGEEEGMIKDGGRFSFVWWRNLPNICEGAGLGVGNWFLDNLGRSTGDEFSTLF</sequence>
<dbReference type="AlphaFoldDB" id="A0A072VD36"/>
<keyword evidence="1" id="KW-0472">Membrane</keyword>
<dbReference type="EMBL" id="CM001217">
    <property type="protein sequence ID" value="KEH39909.1"/>
    <property type="molecule type" value="Genomic_DNA"/>
</dbReference>